<feature type="compositionally biased region" description="Pro residues" evidence="9">
    <location>
        <begin position="133"/>
        <end position="215"/>
    </location>
</feature>
<dbReference type="GO" id="GO:0005886">
    <property type="term" value="C:plasma membrane"/>
    <property type="evidence" value="ECO:0007669"/>
    <property type="project" value="TreeGrafter"/>
</dbReference>
<dbReference type="AlphaFoldDB" id="A0AAD7LEK6"/>
<feature type="domain" description="Phytocyanin" evidence="11">
    <location>
        <begin position="26"/>
        <end position="128"/>
    </location>
</feature>
<keyword evidence="13" id="KW-1185">Reference proteome</keyword>
<dbReference type="KEGG" id="qsa:O6P43_023117"/>
<evidence type="ECO:0000256" key="8">
    <source>
        <dbReference type="ARBA" id="ARBA00037626"/>
    </source>
</evidence>
<sequence>MARKLNVFILVLVAVAGSIQSSSAQTRYVVGDALGWTIPQDSSTYTSWAANKNFNSGDTLVFNFTSGLHDVAQVTKAAFDSCSATNPISILTISPATITLNGTGEHYFICTFASHCSLGQKLSITVTSNPSSSPAPQPSTPSSPAPVPASTPPTTSPPTSSPPTSSPPTISPPTSSPPTSSPPTSSPPTTSPVPTPTLAPEPTTTPSPQISPSPAPATESTTYTVGDESGWTISPRGAAFYESWASGKTFSVGDVLVFNFANGAHNVAEVTKTNYNSCTTSSPISLKSSPPVRVTLTKAGEHFYLCAVPTHCSLGQKLAINVTGRSTATPPSATTTPSTPSPTSTVASPPPESSANTLGVAGLSVTLLSIAVAMFLY</sequence>
<dbReference type="PROSITE" id="PS51485">
    <property type="entry name" value="PHYTOCYANIN"/>
    <property type="match status" value="2"/>
</dbReference>
<keyword evidence="5" id="KW-1015">Disulfide bond</keyword>
<keyword evidence="1" id="KW-0813">Transport</keyword>
<dbReference type="PANTHER" id="PTHR33021:SF496">
    <property type="entry name" value="OS08G0482700 PROTEIN"/>
    <property type="match status" value="1"/>
</dbReference>
<dbReference type="InterPro" id="IPR003245">
    <property type="entry name" value="Phytocyanin_dom"/>
</dbReference>
<evidence type="ECO:0000256" key="4">
    <source>
        <dbReference type="ARBA" id="ARBA00023008"/>
    </source>
</evidence>
<protein>
    <submittedName>
        <fullName evidence="12">Blue copper protein-like</fullName>
    </submittedName>
</protein>
<feature type="region of interest" description="Disordered" evidence="9">
    <location>
        <begin position="325"/>
        <end position="354"/>
    </location>
</feature>
<dbReference type="SUPFAM" id="SSF49503">
    <property type="entry name" value="Cupredoxins"/>
    <property type="match status" value="2"/>
</dbReference>
<evidence type="ECO:0000256" key="5">
    <source>
        <dbReference type="ARBA" id="ARBA00023157"/>
    </source>
</evidence>
<dbReference type="GO" id="GO:0046872">
    <property type="term" value="F:metal ion binding"/>
    <property type="evidence" value="ECO:0007669"/>
    <property type="project" value="UniProtKB-KW"/>
</dbReference>
<name>A0AAD7LEK6_QUISA</name>
<comment type="function">
    <text evidence="8">May act as a carbohydrate transporter.</text>
</comment>
<feature type="signal peptide" evidence="10">
    <location>
        <begin position="1"/>
        <end position="24"/>
    </location>
</feature>
<evidence type="ECO:0000256" key="7">
    <source>
        <dbReference type="ARBA" id="ARBA00035011"/>
    </source>
</evidence>
<evidence type="ECO:0000313" key="13">
    <source>
        <dbReference type="Proteomes" id="UP001163823"/>
    </source>
</evidence>
<dbReference type="EMBL" id="JARAOO010000009">
    <property type="protein sequence ID" value="KAJ7956718.1"/>
    <property type="molecule type" value="Genomic_DNA"/>
</dbReference>
<feature type="region of interest" description="Disordered" evidence="9">
    <location>
        <begin position="126"/>
        <end position="231"/>
    </location>
</feature>
<dbReference type="InterPro" id="IPR008972">
    <property type="entry name" value="Cupredoxin"/>
</dbReference>
<dbReference type="FunFam" id="2.60.40.420:FF:000034">
    <property type="entry name" value="Cupredoxin superfamily protein"/>
    <property type="match status" value="1"/>
</dbReference>
<keyword evidence="4" id="KW-0186">Copper</keyword>
<evidence type="ECO:0000256" key="9">
    <source>
        <dbReference type="SAM" id="MobiDB-lite"/>
    </source>
</evidence>
<evidence type="ECO:0000256" key="3">
    <source>
        <dbReference type="ARBA" id="ARBA00022982"/>
    </source>
</evidence>
<dbReference type="EMBL" id="JARAOO010000009">
    <property type="protein sequence ID" value="KAJ7956719.1"/>
    <property type="molecule type" value="Genomic_DNA"/>
</dbReference>
<dbReference type="PANTHER" id="PTHR33021">
    <property type="entry name" value="BLUE COPPER PROTEIN"/>
    <property type="match status" value="1"/>
</dbReference>
<keyword evidence="10" id="KW-0732">Signal</keyword>
<gene>
    <name evidence="12" type="ORF">O6P43_023117</name>
</gene>
<dbReference type="CDD" id="cd13920">
    <property type="entry name" value="Stellacyanin"/>
    <property type="match status" value="1"/>
</dbReference>
<accession>A0AAD7LEK6</accession>
<dbReference type="Gene3D" id="2.60.40.420">
    <property type="entry name" value="Cupredoxins - blue copper proteins"/>
    <property type="match status" value="2"/>
</dbReference>
<keyword evidence="2" id="KW-0479">Metal-binding</keyword>
<keyword evidence="3" id="KW-0249">Electron transport</keyword>
<evidence type="ECO:0000256" key="10">
    <source>
        <dbReference type="SAM" id="SignalP"/>
    </source>
</evidence>
<feature type="compositionally biased region" description="Low complexity" evidence="9">
    <location>
        <begin position="326"/>
        <end position="347"/>
    </location>
</feature>
<dbReference type="Pfam" id="PF02298">
    <property type="entry name" value="Cu_bind_like"/>
    <property type="match status" value="2"/>
</dbReference>
<organism evidence="12 13">
    <name type="scientific">Quillaja saponaria</name>
    <name type="common">Soap bark tree</name>
    <dbReference type="NCBI Taxonomy" id="32244"/>
    <lineage>
        <taxon>Eukaryota</taxon>
        <taxon>Viridiplantae</taxon>
        <taxon>Streptophyta</taxon>
        <taxon>Embryophyta</taxon>
        <taxon>Tracheophyta</taxon>
        <taxon>Spermatophyta</taxon>
        <taxon>Magnoliopsida</taxon>
        <taxon>eudicotyledons</taxon>
        <taxon>Gunneridae</taxon>
        <taxon>Pentapetalae</taxon>
        <taxon>rosids</taxon>
        <taxon>fabids</taxon>
        <taxon>Fabales</taxon>
        <taxon>Quillajaceae</taxon>
        <taxon>Quillaja</taxon>
    </lineage>
</organism>
<dbReference type="FunFam" id="2.60.40.420:FF:000003">
    <property type="entry name" value="Blue copper"/>
    <property type="match status" value="1"/>
</dbReference>
<dbReference type="CDD" id="cd04216">
    <property type="entry name" value="Phytocyanin"/>
    <property type="match status" value="1"/>
</dbReference>
<proteinExistence type="inferred from homology"/>
<comment type="similarity">
    <text evidence="7">Belongs to the early nodulin-like (ENODL) family.</text>
</comment>
<evidence type="ECO:0000256" key="2">
    <source>
        <dbReference type="ARBA" id="ARBA00022723"/>
    </source>
</evidence>
<feature type="domain" description="Phytocyanin" evidence="11">
    <location>
        <begin position="221"/>
        <end position="324"/>
    </location>
</feature>
<evidence type="ECO:0000313" key="12">
    <source>
        <dbReference type="EMBL" id="KAJ7956719.1"/>
    </source>
</evidence>
<evidence type="ECO:0000256" key="6">
    <source>
        <dbReference type="ARBA" id="ARBA00023180"/>
    </source>
</evidence>
<evidence type="ECO:0000259" key="11">
    <source>
        <dbReference type="PROSITE" id="PS51485"/>
    </source>
</evidence>
<dbReference type="InterPro" id="IPR039391">
    <property type="entry name" value="Phytocyanin-like"/>
</dbReference>
<keyword evidence="6" id="KW-0325">Glycoprotein</keyword>
<dbReference type="GO" id="GO:0009055">
    <property type="term" value="F:electron transfer activity"/>
    <property type="evidence" value="ECO:0007669"/>
    <property type="project" value="InterPro"/>
</dbReference>
<feature type="chain" id="PRO_5042441971" evidence="10">
    <location>
        <begin position="25"/>
        <end position="377"/>
    </location>
</feature>
<dbReference type="Proteomes" id="UP001163823">
    <property type="component" value="Chromosome 9"/>
</dbReference>
<dbReference type="PRINTS" id="PR01217">
    <property type="entry name" value="PRICHEXTENSN"/>
</dbReference>
<evidence type="ECO:0000256" key="1">
    <source>
        <dbReference type="ARBA" id="ARBA00022448"/>
    </source>
</evidence>
<reference evidence="12" key="1">
    <citation type="journal article" date="2023" name="Science">
        <title>Elucidation of the pathway for biosynthesis of saponin adjuvants from the soapbark tree.</title>
        <authorList>
            <person name="Reed J."/>
            <person name="Orme A."/>
            <person name="El-Demerdash A."/>
            <person name="Owen C."/>
            <person name="Martin L.B.B."/>
            <person name="Misra R.C."/>
            <person name="Kikuchi S."/>
            <person name="Rejzek M."/>
            <person name="Martin A.C."/>
            <person name="Harkess A."/>
            <person name="Leebens-Mack J."/>
            <person name="Louveau T."/>
            <person name="Stephenson M.J."/>
            <person name="Osbourn A."/>
        </authorList>
    </citation>
    <scope>NUCLEOTIDE SEQUENCE</scope>
    <source>
        <strain evidence="12">S10</strain>
    </source>
</reference>
<comment type="caution">
    <text evidence="12">The sequence shown here is derived from an EMBL/GenBank/DDBJ whole genome shotgun (WGS) entry which is preliminary data.</text>
</comment>